<dbReference type="InterPro" id="IPR002471">
    <property type="entry name" value="Pept_S9_AS"/>
</dbReference>
<feature type="domain" description="Peptidase S9 prolyl oligopeptidase catalytic" evidence="6">
    <location>
        <begin position="44"/>
        <end position="148"/>
    </location>
</feature>
<dbReference type="InterPro" id="IPR051167">
    <property type="entry name" value="Prolyl_oligopep/macrocyclase"/>
</dbReference>
<keyword evidence="4 5" id="KW-0378">Hydrolase</keyword>
<comment type="similarity">
    <text evidence="2 5">Belongs to the peptidase S9A family.</text>
</comment>
<keyword evidence="5" id="KW-0720">Serine protease</keyword>
<proteinExistence type="inferred from homology"/>
<feature type="non-terminal residue" evidence="7">
    <location>
        <position position="148"/>
    </location>
</feature>
<sequence>VFYPSKDGTKIPMFIVSSADARRDGETPMILEGYGGFGVPYVPYFDISRLLFVRHFGGAYAIANLRGGGEYGEAWHEAGMKQNKQNVFDDFISAGEYLVRENITKPAKLTIIGGSNGGLLMGACSQQRPDLFGCVVNQVRVLDMLRFH</sequence>
<dbReference type="SUPFAM" id="SSF53474">
    <property type="entry name" value="alpha/beta-Hydrolases"/>
    <property type="match status" value="1"/>
</dbReference>
<organism evidence="7 8">
    <name type="scientific">Pristionchus mayeri</name>
    <dbReference type="NCBI Taxonomy" id="1317129"/>
    <lineage>
        <taxon>Eukaryota</taxon>
        <taxon>Metazoa</taxon>
        <taxon>Ecdysozoa</taxon>
        <taxon>Nematoda</taxon>
        <taxon>Chromadorea</taxon>
        <taxon>Rhabditida</taxon>
        <taxon>Rhabditina</taxon>
        <taxon>Diplogasteromorpha</taxon>
        <taxon>Diplogasteroidea</taxon>
        <taxon>Neodiplogasteridae</taxon>
        <taxon>Pristionchus</taxon>
    </lineage>
</organism>
<dbReference type="AlphaFoldDB" id="A0AAN5CUC0"/>
<evidence type="ECO:0000256" key="2">
    <source>
        <dbReference type="ARBA" id="ARBA00005228"/>
    </source>
</evidence>
<dbReference type="PROSITE" id="PS00708">
    <property type="entry name" value="PRO_ENDOPEP_SER"/>
    <property type="match status" value="1"/>
</dbReference>
<keyword evidence="5" id="KW-0645">Protease</keyword>
<accession>A0AAN5CUC0</accession>
<comment type="caution">
    <text evidence="7">The sequence shown here is derived from an EMBL/GenBank/DDBJ whole genome shotgun (WGS) entry which is preliminary data.</text>
</comment>
<dbReference type="GO" id="GO:0070012">
    <property type="term" value="F:oligopeptidase activity"/>
    <property type="evidence" value="ECO:0007669"/>
    <property type="project" value="TreeGrafter"/>
</dbReference>
<evidence type="ECO:0000313" key="8">
    <source>
        <dbReference type="Proteomes" id="UP001328107"/>
    </source>
</evidence>
<feature type="non-terminal residue" evidence="7">
    <location>
        <position position="1"/>
    </location>
</feature>
<name>A0AAN5CUC0_9BILA</name>
<dbReference type="PANTHER" id="PTHR42881:SF2">
    <property type="entry name" value="PROLYL ENDOPEPTIDASE"/>
    <property type="match status" value="1"/>
</dbReference>
<dbReference type="Gene3D" id="3.40.50.1820">
    <property type="entry name" value="alpha/beta hydrolase"/>
    <property type="match status" value="1"/>
</dbReference>
<dbReference type="GO" id="GO:0006508">
    <property type="term" value="P:proteolysis"/>
    <property type="evidence" value="ECO:0007669"/>
    <property type="project" value="UniProtKB-KW"/>
</dbReference>
<dbReference type="InterPro" id="IPR029058">
    <property type="entry name" value="AB_hydrolase_fold"/>
</dbReference>
<evidence type="ECO:0000256" key="4">
    <source>
        <dbReference type="ARBA" id="ARBA00022801"/>
    </source>
</evidence>
<evidence type="ECO:0000256" key="1">
    <source>
        <dbReference type="ARBA" id="ARBA00001070"/>
    </source>
</evidence>
<comment type="catalytic activity">
    <reaction evidence="1">
        <text>Hydrolysis of Pro-|-Xaa &gt;&gt; Ala-|-Xaa in oligopeptides.</text>
        <dbReference type="EC" id="3.4.21.26"/>
    </reaction>
</comment>
<dbReference type="Pfam" id="PF00326">
    <property type="entry name" value="Peptidase_S9"/>
    <property type="match status" value="1"/>
</dbReference>
<gene>
    <name evidence="7" type="ORF">PMAYCL1PPCAC_20634</name>
</gene>
<evidence type="ECO:0000256" key="3">
    <source>
        <dbReference type="ARBA" id="ARBA00016310"/>
    </source>
</evidence>
<dbReference type="PANTHER" id="PTHR42881">
    <property type="entry name" value="PROLYL ENDOPEPTIDASE"/>
    <property type="match status" value="1"/>
</dbReference>
<dbReference type="InterPro" id="IPR001375">
    <property type="entry name" value="Peptidase_S9_cat"/>
</dbReference>
<evidence type="ECO:0000313" key="7">
    <source>
        <dbReference type="EMBL" id="GMR50439.1"/>
    </source>
</evidence>
<dbReference type="PRINTS" id="PR00862">
    <property type="entry name" value="PROLIGOPTASE"/>
</dbReference>
<dbReference type="InterPro" id="IPR002470">
    <property type="entry name" value="Peptidase_S9A"/>
</dbReference>
<evidence type="ECO:0000256" key="5">
    <source>
        <dbReference type="RuleBase" id="RU368024"/>
    </source>
</evidence>
<dbReference type="EC" id="3.4.21.-" evidence="5"/>
<dbReference type="GO" id="GO:0004252">
    <property type="term" value="F:serine-type endopeptidase activity"/>
    <property type="evidence" value="ECO:0007669"/>
    <property type="project" value="UniProtKB-UniRule"/>
</dbReference>
<dbReference type="GO" id="GO:0005829">
    <property type="term" value="C:cytosol"/>
    <property type="evidence" value="ECO:0007669"/>
    <property type="project" value="TreeGrafter"/>
</dbReference>
<dbReference type="EMBL" id="BTRK01000004">
    <property type="protein sequence ID" value="GMR50439.1"/>
    <property type="molecule type" value="Genomic_DNA"/>
</dbReference>
<evidence type="ECO:0000259" key="6">
    <source>
        <dbReference type="Pfam" id="PF00326"/>
    </source>
</evidence>
<keyword evidence="8" id="KW-1185">Reference proteome</keyword>
<reference evidence="8" key="1">
    <citation type="submission" date="2022-10" db="EMBL/GenBank/DDBJ databases">
        <title>Genome assembly of Pristionchus species.</title>
        <authorList>
            <person name="Yoshida K."/>
            <person name="Sommer R.J."/>
        </authorList>
    </citation>
    <scope>NUCLEOTIDE SEQUENCE [LARGE SCALE GENOMIC DNA]</scope>
    <source>
        <strain evidence="8">RS5460</strain>
    </source>
</reference>
<protein>
    <recommendedName>
        <fullName evidence="3 5">Prolyl endopeptidase</fullName>
        <ecNumber evidence="5">3.4.21.-</ecNumber>
    </recommendedName>
</protein>
<dbReference type="Proteomes" id="UP001328107">
    <property type="component" value="Unassembled WGS sequence"/>
</dbReference>